<evidence type="ECO:0000313" key="3">
    <source>
        <dbReference type="Proteomes" id="UP000005237"/>
    </source>
</evidence>
<feature type="region of interest" description="Disordered" evidence="1">
    <location>
        <begin position="1"/>
        <end position="27"/>
    </location>
</feature>
<organism evidence="2 3">
    <name type="scientific">Caenorhabditis japonica</name>
    <dbReference type="NCBI Taxonomy" id="281687"/>
    <lineage>
        <taxon>Eukaryota</taxon>
        <taxon>Metazoa</taxon>
        <taxon>Ecdysozoa</taxon>
        <taxon>Nematoda</taxon>
        <taxon>Chromadorea</taxon>
        <taxon>Rhabditida</taxon>
        <taxon>Rhabditina</taxon>
        <taxon>Rhabditomorpha</taxon>
        <taxon>Rhabditoidea</taxon>
        <taxon>Rhabditidae</taxon>
        <taxon>Peloderinae</taxon>
        <taxon>Caenorhabditis</taxon>
    </lineage>
</organism>
<evidence type="ECO:0000313" key="2">
    <source>
        <dbReference type="EnsemblMetazoa" id="CJA32526.1"/>
    </source>
</evidence>
<proteinExistence type="predicted"/>
<feature type="compositionally biased region" description="Low complexity" evidence="1">
    <location>
        <begin position="1"/>
        <end position="23"/>
    </location>
</feature>
<accession>A0A8R1IDD6</accession>
<dbReference type="Proteomes" id="UP000005237">
    <property type="component" value="Unassembled WGS sequence"/>
</dbReference>
<dbReference type="EnsemblMetazoa" id="CJA32526.1">
    <property type="protein sequence ID" value="CJA32526.1"/>
    <property type="gene ID" value="WBGene00208373"/>
</dbReference>
<sequence>MTSTSPPSSSPEPLTSSNSSTESSKPDTCTLKMVCKNPTLLDLASIANEPYSSKTRFCTNSILGTKNRAVRILVKPLLPAHRLVMKYQVDFILTPENFEEYGSSLVEQYGNKDFIYLSYTTDSGNTNIAFLKLEENTCSTQPESCPPYTFEDIIEMQVVICMNQTFTPEEFNESFDKIVVCADEDCKYRL</sequence>
<reference evidence="3" key="1">
    <citation type="submission" date="2010-08" db="EMBL/GenBank/DDBJ databases">
        <authorList>
            <consortium name="Caenorhabditis japonica Sequencing Consortium"/>
            <person name="Wilson R.K."/>
        </authorList>
    </citation>
    <scope>NUCLEOTIDE SEQUENCE [LARGE SCALE GENOMIC DNA]</scope>
    <source>
        <strain evidence="3">DF5081</strain>
    </source>
</reference>
<keyword evidence="3" id="KW-1185">Reference proteome</keyword>
<protein>
    <submittedName>
        <fullName evidence="2">Uncharacterized protein</fullName>
    </submittedName>
</protein>
<reference evidence="2" key="2">
    <citation type="submission" date="2022-06" db="UniProtKB">
        <authorList>
            <consortium name="EnsemblMetazoa"/>
        </authorList>
    </citation>
    <scope>IDENTIFICATION</scope>
    <source>
        <strain evidence="2">DF5081</strain>
    </source>
</reference>
<dbReference type="AlphaFoldDB" id="A0A8R1IDD6"/>
<name>A0A8R1IDD6_CAEJA</name>
<evidence type="ECO:0000256" key="1">
    <source>
        <dbReference type="SAM" id="MobiDB-lite"/>
    </source>
</evidence>